<feature type="binding site" evidence="4">
    <location>
        <position position="137"/>
    </location>
    <ligand>
        <name>Zn(2+)</name>
        <dbReference type="ChEBI" id="CHEBI:29105"/>
    </ligand>
</feature>
<keyword evidence="5" id="KW-0456">Lyase</keyword>
<dbReference type="SUPFAM" id="SSF53056">
    <property type="entry name" value="beta-carbonic anhydrase, cab"/>
    <property type="match status" value="1"/>
</dbReference>
<feature type="binding site" evidence="4">
    <location>
        <position position="83"/>
    </location>
    <ligand>
        <name>Zn(2+)</name>
        <dbReference type="ChEBI" id="CHEBI:29105"/>
    </ligand>
</feature>
<dbReference type="Pfam" id="PF00484">
    <property type="entry name" value="Pro_CA"/>
    <property type="match status" value="1"/>
</dbReference>
<keyword evidence="2 4" id="KW-0479">Metal-binding</keyword>
<evidence type="ECO:0000256" key="3">
    <source>
        <dbReference type="ARBA" id="ARBA00022833"/>
    </source>
</evidence>
<gene>
    <name evidence="6" type="ORF">WJX72_001294</name>
</gene>
<comment type="catalytic activity">
    <reaction evidence="5">
        <text>hydrogencarbonate + H(+) = CO2 + H2O</text>
        <dbReference type="Rhea" id="RHEA:10748"/>
        <dbReference type="ChEBI" id="CHEBI:15377"/>
        <dbReference type="ChEBI" id="CHEBI:15378"/>
        <dbReference type="ChEBI" id="CHEBI:16526"/>
        <dbReference type="ChEBI" id="CHEBI:17544"/>
        <dbReference type="EC" id="4.2.1.1"/>
    </reaction>
</comment>
<organism evidence="6 7">
    <name type="scientific">[Myrmecia] bisecta</name>
    <dbReference type="NCBI Taxonomy" id="41462"/>
    <lineage>
        <taxon>Eukaryota</taxon>
        <taxon>Viridiplantae</taxon>
        <taxon>Chlorophyta</taxon>
        <taxon>core chlorophytes</taxon>
        <taxon>Trebouxiophyceae</taxon>
        <taxon>Trebouxiales</taxon>
        <taxon>Trebouxiaceae</taxon>
        <taxon>Myrmecia</taxon>
    </lineage>
</organism>
<feature type="binding site" evidence="4">
    <location>
        <position position="81"/>
    </location>
    <ligand>
        <name>Zn(2+)</name>
        <dbReference type="ChEBI" id="CHEBI:29105"/>
    </ligand>
</feature>
<evidence type="ECO:0000256" key="5">
    <source>
        <dbReference type="RuleBase" id="RU003956"/>
    </source>
</evidence>
<dbReference type="SMART" id="SM00947">
    <property type="entry name" value="Pro_CA"/>
    <property type="match status" value="1"/>
</dbReference>
<feature type="binding site" evidence="4">
    <location>
        <position position="134"/>
    </location>
    <ligand>
        <name>Zn(2+)</name>
        <dbReference type="ChEBI" id="CHEBI:29105"/>
    </ligand>
</feature>
<dbReference type="Gene3D" id="3.40.1050.10">
    <property type="entry name" value="Carbonic anhydrase"/>
    <property type="match status" value="1"/>
</dbReference>
<comment type="caution">
    <text evidence="6">The sequence shown here is derived from an EMBL/GenBank/DDBJ whole genome shotgun (WGS) entry which is preliminary data.</text>
</comment>
<accession>A0AAW1R5V5</accession>
<proteinExistence type="inferred from homology"/>
<dbReference type="PANTHER" id="PTHR43175:SF3">
    <property type="entry name" value="CARBON DISULFIDE HYDROLASE"/>
    <property type="match status" value="1"/>
</dbReference>
<comment type="similarity">
    <text evidence="1 5">Belongs to the beta-class carbonic anhydrase family.</text>
</comment>
<dbReference type="EMBL" id="JALJOR010000001">
    <property type="protein sequence ID" value="KAK9828647.1"/>
    <property type="molecule type" value="Genomic_DNA"/>
</dbReference>
<dbReference type="GO" id="GO:0008270">
    <property type="term" value="F:zinc ion binding"/>
    <property type="evidence" value="ECO:0007669"/>
    <property type="project" value="UniProtKB-UniRule"/>
</dbReference>
<comment type="cofactor">
    <cofactor evidence="4">
        <name>Zn(2+)</name>
        <dbReference type="ChEBI" id="CHEBI:29105"/>
    </cofactor>
    <text evidence="4">Binds 1 zinc ion per subunit.</text>
</comment>
<evidence type="ECO:0000256" key="2">
    <source>
        <dbReference type="ARBA" id="ARBA00022723"/>
    </source>
</evidence>
<keyword evidence="3 4" id="KW-0862">Zinc</keyword>
<sequence>MGWFRLGPWWSWKCIVVRLRGSRNCSSQSKSLLLDSIPWASSSRVPMSHISGLLDNARRHEQNLHKPLDLGVRRRLAIVTCMDSRVLPDQIFGLQLGDAEYIRNAGGRVTDDVIRSLIVSQELLHTRDIILLHHTDCGGQAVVRHAGAVMKNLTRTVASNAAYLVTHPVQLVCRLVRGIFGFLKNPGLQTHKMEVLPIRDLDESVREDVRKLRLSLRMPRDVNIYGFVYVTHEGRVREVVRDAPRVDYTDKEE</sequence>
<dbReference type="InterPro" id="IPR001765">
    <property type="entry name" value="Carbonic_anhydrase"/>
</dbReference>
<evidence type="ECO:0000313" key="7">
    <source>
        <dbReference type="Proteomes" id="UP001489004"/>
    </source>
</evidence>
<dbReference type="EC" id="4.2.1.1" evidence="5"/>
<dbReference type="InterPro" id="IPR036874">
    <property type="entry name" value="Carbonic_anhydrase_sf"/>
</dbReference>
<dbReference type="PANTHER" id="PTHR43175">
    <property type="entry name" value="CARBONIC ANHYDRASE"/>
    <property type="match status" value="1"/>
</dbReference>
<evidence type="ECO:0000256" key="1">
    <source>
        <dbReference type="ARBA" id="ARBA00006217"/>
    </source>
</evidence>
<evidence type="ECO:0000256" key="4">
    <source>
        <dbReference type="PIRSR" id="PIRSR601765-1"/>
    </source>
</evidence>
<name>A0AAW1R5V5_9CHLO</name>
<protein>
    <recommendedName>
        <fullName evidence="5">Carbonic anhydrase</fullName>
        <ecNumber evidence="5">4.2.1.1</ecNumber>
    </recommendedName>
    <alternativeName>
        <fullName evidence="5">Carbonate dehydratase</fullName>
    </alternativeName>
</protein>
<dbReference type="Proteomes" id="UP001489004">
    <property type="component" value="Unassembled WGS sequence"/>
</dbReference>
<dbReference type="GO" id="GO:0004089">
    <property type="term" value="F:carbonate dehydratase activity"/>
    <property type="evidence" value="ECO:0007669"/>
    <property type="project" value="UniProtKB-UniRule"/>
</dbReference>
<dbReference type="CDD" id="cd03379">
    <property type="entry name" value="beta_CA_cladeD"/>
    <property type="match status" value="1"/>
</dbReference>
<comment type="function">
    <text evidence="5">Reversible hydration of carbon dioxide.</text>
</comment>
<dbReference type="AlphaFoldDB" id="A0AAW1R5V5"/>
<reference evidence="6 7" key="1">
    <citation type="journal article" date="2024" name="Nat. Commun.">
        <title>Phylogenomics reveals the evolutionary origins of lichenization in chlorophyte algae.</title>
        <authorList>
            <person name="Puginier C."/>
            <person name="Libourel C."/>
            <person name="Otte J."/>
            <person name="Skaloud P."/>
            <person name="Haon M."/>
            <person name="Grisel S."/>
            <person name="Petersen M."/>
            <person name="Berrin J.G."/>
            <person name="Delaux P.M."/>
            <person name="Dal Grande F."/>
            <person name="Keller J."/>
        </authorList>
    </citation>
    <scope>NUCLEOTIDE SEQUENCE [LARGE SCALE GENOMIC DNA]</scope>
    <source>
        <strain evidence="6 7">SAG 2043</strain>
    </source>
</reference>
<evidence type="ECO:0000313" key="6">
    <source>
        <dbReference type="EMBL" id="KAK9828647.1"/>
    </source>
</evidence>
<keyword evidence="7" id="KW-1185">Reference proteome</keyword>